<dbReference type="RefSeq" id="XP_018988532.1">
    <property type="nucleotide sequence ID" value="XM_019132754.1"/>
</dbReference>
<feature type="chain" id="PRO_5009134547" evidence="1">
    <location>
        <begin position="19"/>
        <end position="259"/>
    </location>
</feature>
<dbReference type="EMBL" id="KV454426">
    <property type="protein sequence ID" value="ODQ83204.1"/>
    <property type="molecule type" value="Genomic_DNA"/>
</dbReference>
<organism evidence="2 3">
    <name type="scientific">Babjeviella inositovora NRRL Y-12698</name>
    <dbReference type="NCBI Taxonomy" id="984486"/>
    <lineage>
        <taxon>Eukaryota</taxon>
        <taxon>Fungi</taxon>
        <taxon>Dikarya</taxon>
        <taxon>Ascomycota</taxon>
        <taxon>Saccharomycotina</taxon>
        <taxon>Pichiomycetes</taxon>
        <taxon>Serinales incertae sedis</taxon>
        <taxon>Babjeviella</taxon>
    </lineage>
</organism>
<keyword evidence="3" id="KW-1185">Reference proteome</keyword>
<dbReference type="AlphaFoldDB" id="A0A1E3R074"/>
<reference evidence="3" key="1">
    <citation type="submission" date="2016-05" db="EMBL/GenBank/DDBJ databases">
        <title>Comparative genomics of biotechnologically important yeasts.</title>
        <authorList>
            <consortium name="DOE Joint Genome Institute"/>
            <person name="Riley R."/>
            <person name="Haridas S."/>
            <person name="Wolfe K.H."/>
            <person name="Lopes M.R."/>
            <person name="Hittinger C.T."/>
            <person name="Goker M."/>
            <person name="Salamov A."/>
            <person name="Wisecaver J."/>
            <person name="Long T.M."/>
            <person name="Aerts A.L."/>
            <person name="Barry K."/>
            <person name="Choi C."/>
            <person name="Clum A."/>
            <person name="Coughlan A.Y."/>
            <person name="Deshpande S."/>
            <person name="Douglass A.P."/>
            <person name="Hanson S.J."/>
            <person name="Klenk H.-P."/>
            <person name="Labutti K."/>
            <person name="Lapidus A."/>
            <person name="Lindquist E."/>
            <person name="Lipzen A."/>
            <person name="Meier-Kolthoff J.P."/>
            <person name="Ohm R.A."/>
            <person name="Otillar R.P."/>
            <person name="Pangilinan J."/>
            <person name="Peng Y."/>
            <person name="Rokas A."/>
            <person name="Rosa C.A."/>
            <person name="Scheuner C."/>
            <person name="Sibirny A.A."/>
            <person name="Slot J.C."/>
            <person name="Stielow J.B."/>
            <person name="Sun H."/>
            <person name="Kurtzman C.P."/>
            <person name="Blackwell M."/>
            <person name="Grigoriev I.V."/>
            <person name="Jeffries T.W."/>
        </authorList>
    </citation>
    <scope>NUCLEOTIDE SEQUENCE [LARGE SCALE GENOMIC DNA]</scope>
    <source>
        <strain evidence="3">NRRL Y-12698</strain>
    </source>
</reference>
<evidence type="ECO:0000256" key="1">
    <source>
        <dbReference type="SAM" id="SignalP"/>
    </source>
</evidence>
<dbReference type="GeneID" id="30150607"/>
<accession>A0A1E3R074</accession>
<keyword evidence="1" id="KW-0732">Signal</keyword>
<evidence type="ECO:0000313" key="2">
    <source>
        <dbReference type="EMBL" id="ODQ83204.1"/>
    </source>
</evidence>
<name>A0A1E3R074_9ASCO</name>
<gene>
    <name evidence="2" type="ORF">BABINDRAFT_82047</name>
</gene>
<protein>
    <submittedName>
        <fullName evidence="2">Uncharacterized protein</fullName>
    </submittedName>
</protein>
<sequence>MKFTSILATLAAASSVVAAPIADPAAALPCFIFCPKTTAVATTTSVTVPLASLQASVVSEVEEAYSTLAAFVSSLAAHPTAAVPNVVLSVISVVQDQESAISSIISVIIADGSGPFATSILAQEAIIHSALDNVIAAATSALTDPSPASAALTIATAISVAEPAIKGAFSQIVSLLISLFASVANPSKVTAALLTTVQGILSALTNILTIGNASGSPLAAIVSTVGLLVDLITQSSTGTNITSSLLSLLQNLLGGLFSS</sequence>
<dbReference type="Proteomes" id="UP000094336">
    <property type="component" value="Unassembled WGS sequence"/>
</dbReference>
<feature type="signal peptide" evidence="1">
    <location>
        <begin position="1"/>
        <end position="18"/>
    </location>
</feature>
<evidence type="ECO:0000313" key="3">
    <source>
        <dbReference type="Proteomes" id="UP000094336"/>
    </source>
</evidence>
<proteinExistence type="predicted"/>